<dbReference type="Bgee" id="ENSCSAG00000002244">
    <property type="expression patterns" value="Expressed in prefrontal cortex and 5 other cell types or tissues"/>
</dbReference>
<sequence>MFPGAMFAGFYEADNIGSVFLRNLLFRIPGPEGQEILFKKIKCTFGKMKSCNRKMFQNSSATDFTHNSERRKNR</sequence>
<accession>A0A0D9S4K2</accession>
<evidence type="ECO:0000313" key="1">
    <source>
        <dbReference type="Ensembl" id="ENSCSAP00000015791.1"/>
    </source>
</evidence>
<reference evidence="1" key="3">
    <citation type="submission" date="2025-09" db="UniProtKB">
        <authorList>
            <consortium name="Ensembl"/>
        </authorList>
    </citation>
    <scope>IDENTIFICATION</scope>
</reference>
<reference evidence="1 2" key="1">
    <citation type="submission" date="2014-03" db="EMBL/GenBank/DDBJ databases">
        <authorList>
            <person name="Warren W."/>
            <person name="Wilson R.K."/>
        </authorList>
    </citation>
    <scope>NUCLEOTIDE SEQUENCE</scope>
</reference>
<dbReference type="Ensembl" id="ENSCSAT00000000264.1">
    <property type="protein sequence ID" value="ENSCSAP00000015791.1"/>
    <property type="gene ID" value="ENSCSAG00000002244.1"/>
</dbReference>
<organism evidence="1 2">
    <name type="scientific">Chlorocebus sabaeus</name>
    <name type="common">Green monkey</name>
    <name type="synonym">Simia sabaea</name>
    <dbReference type="NCBI Taxonomy" id="60711"/>
    <lineage>
        <taxon>Eukaryota</taxon>
        <taxon>Metazoa</taxon>
        <taxon>Chordata</taxon>
        <taxon>Craniata</taxon>
        <taxon>Vertebrata</taxon>
        <taxon>Euteleostomi</taxon>
        <taxon>Mammalia</taxon>
        <taxon>Eutheria</taxon>
        <taxon>Euarchontoglires</taxon>
        <taxon>Primates</taxon>
        <taxon>Haplorrhini</taxon>
        <taxon>Catarrhini</taxon>
        <taxon>Cercopithecidae</taxon>
        <taxon>Cercopithecinae</taxon>
        <taxon>Chlorocebus</taxon>
    </lineage>
</organism>
<proteinExistence type="predicted"/>
<dbReference type="AlphaFoldDB" id="A0A0D9S4K2"/>
<protein>
    <submittedName>
        <fullName evidence="1">Uncharacterized protein</fullName>
    </submittedName>
</protein>
<dbReference type="EMBL" id="AQIB01089445">
    <property type="status" value="NOT_ANNOTATED_CDS"/>
    <property type="molecule type" value="Genomic_DNA"/>
</dbReference>
<dbReference type="GeneTree" id="ENSGT00620000089316"/>
<keyword evidence="2" id="KW-1185">Reference proteome</keyword>
<evidence type="ECO:0000313" key="2">
    <source>
        <dbReference type="Proteomes" id="UP000029965"/>
    </source>
</evidence>
<dbReference type="Proteomes" id="UP000029965">
    <property type="component" value="Chromosome 1"/>
</dbReference>
<name>A0A0D9S4K2_CHLSB</name>
<reference evidence="1" key="2">
    <citation type="submission" date="2025-08" db="UniProtKB">
        <authorList>
            <consortium name="Ensembl"/>
        </authorList>
    </citation>
    <scope>IDENTIFICATION</scope>
</reference>
<dbReference type="EMBL" id="AQIB01089444">
    <property type="status" value="NOT_ANNOTATED_CDS"/>
    <property type="molecule type" value="Genomic_DNA"/>
</dbReference>